<sequence length="850" mass="92086">MLHQDDSQHLQPLQQPPDDPSDQAAVGLHHHEWMRNRGIRYNSGSMSPFPRLSSPFIFSSSNPTSPSFSISDASSYGSPISCVSSYSPNSGTSFDSAYDASSVQVGPSGLVNPIAQFPSGPHSASDASNVQAAPNGLFNPSMQFVSNLDCSSDASTMHAEPIGSFSSMTQYAPSSTLDPSIMQADPHGVFTPMRQLTTPSSYSMNGGATHGFDGTMAQSPSFAPLSAPFSFPPPSSTSSLTPDPMLVAIKELEELERQYQEILNRTPTRNAAPPPQAPPPQAMPIPVITLDEPLLYISDEQEESPPPADNSQDNSFIVPSPEPKVDLWSMSSASQLSVGATSPPPDDPFNTNKQTESPKTIAELLSVVRDESVNDEGSTWITKPASARDGSDDEEDSSADCTFVAPSPYSHVAPSPLLLSSMDPPPPPAAPVFEVPKKPAPKPTVDTELALNSFEGEQKQIIVGLIDKIKELTDEKEKANKEKKKPVIEGNSYFDKESLARRTNPSIFQFPARIGREVQLDLCRTMVGYTEISRMSKTSITNFLKHILQKIYENPMASQRVTAACTKSTKGYRVLPQSSMRTLAKFAGQESIGGGGPWHAAVIEQEHIGEMVSANPLPAKAPDTSDGEYELIDDALKCNKVATAPSKDEESKEEREVETRIMDEEGRADSEDKIHNGELEPVMPSSDLPTSTRYCLSSELKMIIARARDTLSRNVPYNPAAALEKVNETIKMLPEGELRTVTITTGENGEFGIQKSMIFPRFIGKVVVGSSAESVGVKVGDMIVSIDDTDNVTNGQIGDLMRIAKGNGVVTLGLRYNPAHFKEGNNFVAVLFRIFLLYIIGICCIFWFVS</sequence>
<evidence type="ECO:0000313" key="3">
    <source>
        <dbReference type="EnsemblMetazoa" id="PPA15276.1"/>
    </source>
</evidence>
<keyword evidence="2" id="KW-0472">Membrane</keyword>
<dbReference type="CDD" id="cd00136">
    <property type="entry name" value="PDZ_canonical"/>
    <property type="match status" value="1"/>
</dbReference>
<dbReference type="SMART" id="SM00228">
    <property type="entry name" value="PDZ"/>
    <property type="match status" value="1"/>
</dbReference>
<protein>
    <submittedName>
        <fullName evidence="3">PDZ domain-containing protein</fullName>
    </submittedName>
</protein>
<proteinExistence type="predicted"/>
<dbReference type="Proteomes" id="UP000005239">
    <property type="component" value="Unassembled WGS sequence"/>
</dbReference>
<accession>A0A8R1UDW0</accession>
<name>A0A2A6BB46_PRIPA</name>
<organism evidence="3 4">
    <name type="scientific">Pristionchus pacificus</name>
    <name type="common">Parasitic nematode worm</name>
    <dbReference type="NCBI Taxonomy" id="54126"/>
    <lineage>
        <taxon>Eukaryota</taxon>
        <taxon>Metazoa</taxon>
        <taxon>Ecdysozoa</taxon>
        <taxon>Nematoda</taxon>
        <taxon>Chromadorea</taxon>
        <taxon>Rhabditida</taxon>
        <taxon>Rhabditina</taxon>
        <taxon>Diplogasteromorpha</taxon>
        <taxon>Diplogasteroidea</taxon>
        <taxon>Neodiplogasteridae</taxon>
        <taxon>Pristionchus</taxon>
    </lineage>
</organism>
<evidence type="ECO:0000256" key="1">
    <source>
        <dbReference type="SAM" id="MobiDB-lite"/>
    </source>
</evidence>
<feature type="region of interest" description="Disordered" evidence="1">
    <location>
        <begin position="1"/>
        <end position="24"/>
    </location>
</feature>
<dbReference type="Gene3D" id="2.30.42.10">
    <property type="match status" value="1"/>
</dbReference>
<gene>
    <name evidence="3" type="primary">WBGene00104830</name>
</gene>
<reference evidence="4" key="1">
    <citation type="journal article" date="2008" name="Nat. Genet.">
        <title>The Pristionchus pacificus genome provides a unique perspective on nematode lifestyle and parasitism.</title>
        <authorList>
            <person name="Dieterich C."/>
            <person name="Clifton S.W."/>
            <person name="Schuster L.N."/>
            <person name="Chinwalla A."/>
            <person name="Delehaunty K."/>
            <person name="Dinkelacker I."/>
            <person name="Fulton L."/>
            <person name="Fulton R."/>
            <person name="Godfrey J."/>
            <person name="Minx P."/>
            <person name="Mitreva M."/>
            <person name="Roeseler W."/>
            <person name="Tian H."/>
            <person name="Witte H."/>
            <person name="Yang S.P."/>
            <person name="Wilson R.K."/>
            <person name="Sommer R.J."/>
        </authorList>
    </citation>
    <scope>NUCLEOTIDE SEQUENCE [LARGE SCALE GENOMIC DNA]</scope>
    <source>
        <strain evidence="4">PS312</strain>
    </source>
</reference>
<dbReference type="InterPro" id="IPR001478">
    <property type="entry name" value="PDZ"/>
</dbReference>
<feature type="region of interest" description="Disordered" evidence="1">
    <location>
        <begin position="265"/>
        <end position="285"/>
    </location>
</feature>
<evidence type="ECO:0000256" key="2">
    <source>
        <dbReference type="SAM" id="Phobius"/>
    </source>
</evidence>
<evidence type="ECO:0000313" key="4">
    <source>
        <dbReference type="Proteomes" id="UP000005239"/>
    </source>
</evidence>
<dbReference type="AlphaFoldDB" id="A0A2A6BB46"/>
<dbReference type="EnsemblMetazoa" id="PPA15276.1">
    <property type="protein sequence ID" value="PPA15276.1"/>
    <property type="gene ID" value="WBGene00104830"/>
</dbReference>
<dbReference type="InterPro" id="IPR036034">
    <property type="entry name" value="PDZ_sf"/>
</dbReference>
<keyword evidence="2" id="KW-0812">Transmembrane</keyword>
<feature type="compositionally biased region" description="Polar residues" evidence="1">
    <location>
        <begin position="349"/>
        <end position="358"/>
    </location>
</feature>
<dbReference type="PROSITE" id="PS50106">
    <property type="entry name" value="PDZ"/>
    <property type="match status" value="1"/>
</dbReference>
<feature type="compositionally biased region" description="Polar residues" evidence="1">
    <location>
        <begin position="329"/>
        <end position="340"/>
    </location>
</feature>
<feature type="transmembrane region" description="Helical" evidence="2">
    <location>
        <begin position="827"/>
        <end position="849"/>
    </location>
</feature>
<keyword evidence="2" id="KW-1133">Transmembrane helix</keyword>
<dbReference type="SUPFAM" id="SSF50156">
    <property type="entry name" value="PDZ domain-like"/>
    <property type="match status" value="1"/>
</dbReference>
<accession>A0A2A6BB46</accession>
<feature type="region of interest" description="Disordered" evidence="1">
    <location>
        <begin position="300"/>
        <end position="404"/>
    </location>
</feature>
<keyword evidence="4" id="KW-1185">Reference proteome</keyword>
<reference evidence="3" key="2">
    <citation type="submission" date="2022-06" db="UniProtKB">
        <authorList>
            <consortium name="EnsemblMetazoa"/>
        </authorList>
    </citation>
    <scope>IDENTIFICATION</scope>
    <source>
        <strain evidence="3">PS312</strain>
    </source>
</reference>
<feature type="compositionally biased region" description="Pro residues" evidence="1">
    <location>
        <begin position="272"/>
        <end position="283"/>
    </location>
</feature>